<keyword evidence="3" id="KW-1185">Reference proteome</keyword>
<accession>A0A7C8MBA3</accession>
<organism evidence="2 3">
    <name type="scientific">Massariosphaeria phaeospora</name>
    <dbReference type="NCBI Taxonomy" id="100035"/>
    <lineage>
        <taxon>Eukaryota</taxon>
        <taxon>Fungi</taxon>
        <taxon>Dikarya</taxon>
        <taxon>Ascomycota</taxon>
        <taxon>Pezizomycotina</taxon>
        <taxon>Dothideomycetes</taxon>
        <taxon>Pleosporomycetidae</taxon>
        <taxon>Pleosporales</taxon>
        <taxon>Pleosporales incertae sedis</taxon>
        <taxon>Massariosphaeria</taxon>
    </lineage>
</organism>
<protein>
    <submittedName>
        <fullName evidence="2">Uncharacterized protein</fullName>
    </submittedName>
</protein>
<name>A0A7C8MBA3_9PLEO</name>
<comment type="caution">
    <text evidence="2">The sequence shown here is derived from an EMBL/GenBank/DDBJ whole genome shotgun (WGS) entry which is preliminary data.</text>
</comment>
<gene>
    <name evidence="2" type="ORF">BDV95DRAFT_579388</name>
</gene>
<dbReference type="Proteomes" id="UP000481861">
    <property type="component" value="Unassembled WGS sequence"/>
</dbReference>
<evidence type="ECO:0000313" key="3">
    <source>
        <dbReference type="Proteomes" id="UP000481861"/>
    </source>
</evidence>
<feature type="compositionally biased region" description="Low complexity" evidence="1">
    <location>
        <begin position="121"/>
        <end position="135"/>
    </location>
</feature>
<evidence type="ECO:0000313" key="2">
    <source>
        <dbReference type="EMBL" id="KAF2868802.1"/>
    </source>
</evidence>
<proteinExistence type="predicted"/>
<dbReference type="AlphaFoldDB" id="A0A7C8MBA3"/>
<evidence type="ECO:0000256" key="1">
    <source>
        <dbReference type="SAM" id="MobiDB-lite"/>
    </source>
</evidence>
<feature type="region of interest" description="Disordered" evidence="1">
    <location>
        <begin position="104"/>
        <end position="135"/>
    </location>
</feature>
<reference evidence="2 3" key="1">
    <citation type="submission" date="2020-01" db="EMBL/GenBank/DDBJ databases">
        <authorList>
            <consortium name="DOE Joint Genome Institute"/>
            <person name="Haridas S."/>
            <person name="Albert R."/>
            <person name="Binder M."/>
            <person name="Bloem J."/>
            <person name="Labutti K."/>
            <person name="Salamov A."/>
            <person name="Andreopoulos B."/>
            <person name="Baker S.E."/>
            <person name="Barry K."/>
            <person name="Bills G."/>
            <person name="Bluhm B.H."/>
            <person name="Cannon C."/>
            <person name="Castanera R."/>
            <person name="Culley D.E."/>
            <person name="Daum C."/>
            <person name="Ezra D."/>
            <person name="Gonzalez J.B."/>
            <person name="Henrissat B."/>
            <person name="Kuo A."/>
            <person name="Liang C."/>
            <person name="Lipzen A."/>
            <person name="Lutzoni F."/>
            <person name="Magnuson J."/>
            <person name="Mondo S."/>
            <person name="Nolan M."/>
            <person name="Ohm R."/>
            <person name="Pangilinan J."/>
            <person name="Park H.-J.H."/>
            <person name="Ramirez L."/>
            <person name="Alfaro M."/>
            <person name="Sun H."/>
            <person name="Tritt A."/>
            <person name="Yoshinaga Y."/>
            <person name="Zwiers L.-H.L."/>
            <person name="Turgeon B.G."/>
            <person name="Goodwin S.B."/>
            <person name="Spatafora J.W."/>
            <person name="Crous P.W."/>
            <person name="Grigoriev I.V."/>
        </authorList>
    </citation>
    <scope>NUCLEOTIDE SEQUENCE [LARGE SCALE GENOMIC DNA]</scope>
    <source>
        <strain evidence="2 3">CBS 611.86</strain>
    </source>
</reference>
<sequence>MSQRGRLSGVDEASKQYRLRRHVAVQSPLELEAIWRPASSERVATSRALLASSLLTAECHVDPARCHRRFHDPPRCDPSIGSGQRSAMRPSEAVLLAARCVPDAPSPVSERRLRSLPPATPSTAEESSAAAGQCRAWAAANRRRGRLEEETWMPIKQHHTTKFTADAAPLSPQVPYRRHLRHQAWRCPDSGLAESLSASGQTLWAETRRPSYDVVCRGRCQVCIGSITCGSIKPSRRSSTGMRFGACSVTAGVDSMLKQWPDVVLRLLRLVQELH</sequence>
<dbReference type="EMBL" id="JAADJZ010000018">
    <property type="protein sequence ID" value="KAF2868802.1"/>
    <property type="molecule type" value="Genomic_DNA"/>
</dbReference>